<reference evidence="1" key="1">
    <citation type="submission" date="2024-10" db="EMBL/GenBank/DDBJ databases">
        <authorList>
            <person name="Lesea H.P."/>
            <person name="Kuehl J.V."/>
            <person name="Chandonia J.-M."/>
        </authorList>
    </citation>
    <scope>NUCLEOTIDE SEQUENCE</scope>
    <source>
        <strain evidence="1">FW102-FHT14D07</strain>
    </source>
</reference>
<name>A0AB74URP7_9GAMM</name>
<evidence type="ECO:0000313" key="1">
    <source>
        <dbReference type="EMBL" id="XIA19165.1"/>
    </source>
</evidence>
<proteinExistence type="predicted"/>
<dbReference type="AlphaFoldDB" id="A0AB74URP7"/>
<sequence length="172" mass="18893">MTTSELFGKDRPMLMERLGRLLGSTTFKTPESGGGSPFSSRKLTAEAEMLLALKLAQTHPGDVGPWIVYSIALQIDDRQRDIVTWLARKLAAGTGVLGKRNANRLMIAALDAYRLAIHGVEPQRPRTRPVDYLALVNIGAGWLWIKCENAIDRAEFARHADSEPLDVKGAIA</sequence>
<organism evidence="1">
    <name type="scientific">Rhodanobacter sp. FW102-FHT14D07</name>
    <dbReference type="NCBI Taxonomy" id="3351462"/>
    <lineage>
        <taxon>Bacteria</taxon>
        <taxon>Pseudomonadati</taxon>
        <taxon>Pseudomonadota</taxon>
        <taxon>Gammaproteobacteria</taxon>
        <taxon>Lysobacterales</taxon>
        <taxon>Rhodanobacteraceae</taxon>
        <taxon>Rhodanobacter</taxon>
    </lineage>
</organism>
<dbReference type="RefSeq" id="WP_395119652.1">
    <property type="nucleotide sequence ID" value="NZ_CP170721.1"/>
</dbReference>
<accession>A0AB74URP7</accession>
<dbReference type="EMBL" id="CP170721">
    <property type="protein sequence ID" value="XIA19165.1"/>
    <property type="molecule type" value="Genomic_DNA"/>
</dbReference>
<gene>
    <name evidence="1" type="ORF">ACFYG5_03200</name>
</gene>
<protein>
    <submittedName>
        <fullName evidence="1">Uncharacterized protein</fullName>
    </submittedName>
</protein>